<dbReference type="CDD" id="cd02231">
    <property type="entry name" value="cupin_BLL6423-like"/>
    <property type="match status" value="1"/>
</dbReference>
<dbReference type="GeneID" id="40749401"/>
<evidence type="ECO:0000259" key="1">
    <source>
        <dbReference type="Pfam" id="PF07883"/>
    </source>
</evidence>
<protein>
    <recommendedName>
        <fullName evidence="1">Cupin type-2 domain-containing protein</fullName>
    </recommendedName>
</protein>
<dbReference type="PANTHER" id="PTHR36156:SF3">
    <property type="entry name" value="CUPIN 2 CONSERVED BARREL DOMAIN-CONTAINING PROTEIN"/>
    <property type="match status" value="1"/>
</dbReference>
<accession>A0A074XGU1</accession>
<dbReference type="HOGENOM" id="CLU_096188_0_1_1"/>
<evidence type="ECO:0000313" key="2">
    <source>
        <dbReference type="EMBL" id="KEQ82944.1"/>
    </source>
</evidence>
<evidence type="ECO:0000313" key="3">
    <source>
        <dbReference type="Proteomes" id="UP000030706"/>
    </source>
</evidence>
<reference evidence="2 3" key="1">
    <citation type="journal article" date="2014" name="BMC Genomics">
        <title>Genome sequencing of four Aureobasidium pullulans varieties: biotechnological potential, stress tolerance, and description of new species.</title>
        <authorList>
            <person name="Gostin Ar C."/>
            <person name="Ohm R.A."/>
            <person name="Kogej T."/>
            <person name="Sonjak S."/>
            <person name="Turk M."/>
            <person name="Zajc J."/>
            <person name="Zalar P."/>
            <person name="Grube M."/>
            <person name="Sun H."/>
            <person name="Han J."/>
            <person name="Sharma A."/>
            <person name="Chiniquy J."/>
            <person name="Ngan C.Y."/>
            <person name="Lipzen A."/>
            <person name="Barry K."/>
            <person name="Grigoriev I.V."/>
            <person name="Gunde-Cimerman N."/>
        </authorList>
    </citation>
    <scope>NUCLEOTIDE SEQUENCE [LARGE SCALE GENOMIC DNA]</scope>
    <source>
        <strain evidence="2 3">EXF-150</strain>
    </source>
</reference>
<dbReference type="EMBL" id="KL584985">
    <property type="protein sequence ID" value="KEQ82944.1"/>
    <property type="molecule type" value="Genomic_DNA"/>
</dbReference>
<keyword evidence="3" id="KW-1185">Reference proteome</keyword>
<dbReference type="Pfam" id="PF07883">
    <property type="entry name" value="Cupin_2"/>
    <property type="match status" value="1"/>
</dbReference>
<dbReference type="InterPro" id="IPR013096">
    <property type="entry name" value="Cupin_2"/>
</dbReference>
<dbReference type="Proteomes" id="UP000030706">
    <property type="component" value="Unassembled WGS sequence"/>
</dbReference>
<dbReference type="STRING" id="1043002.A0A074XGU1"/>
<proteinExistence type="predicted"/>
<feature type="domain" description="Cupin type-2" evidence="1">
    <location>
        <begin position="92"/>
        <end position="160"/>
    </location>
</feature>
<dbReference type="RefSeq" id="XP_029759131.1">
    <property type="nucleotide sequence ID" value="XM_029907095.1"/>
</dbReference>
<dbReference type="OrthoDB" id="5840532at2759"/>
<name>A0A074XGU1_AURPU</name>
<dbReference type="InterPro" id="IPR014710">
    <property type="entry name" value="RmlC-like_jellyroll"/>
</dbReference>
<dbReference type="InterPro" id="IPR011051">
    <property type="entry name" value="RmlC_Cupin_sf"/>
</dbReference>
<dbReference type="PANTHER" id="PTHR36156">
    <property type="entry name" value="SLR2101 PROTEIN"/>
    <property type="match status" value="1"/>
</dbReference>
<gene>
    <name evidence="2" type="ORF">M438DRAFT_356372</name>
</gene>
<dbReference type="InterPro" id="IPR047142">
    <property type="entry name" value="OryJ/VirC-like"/>
</dbReference>
<dbReference type="Gene3D" id="2.60.120.10">
    <property type="entry name" value="Jelly Rolls"/>
    <property type="match status" value="1"/>
</dbReference>
<dbReference type="SUPFAM" id="SSF51182">
    <property type="entry name" value="RmlC-like cupins"/>
    <property type="match status" value="1"/>
</dbReference>
<sequence>MPSEQRENLDNNLPKINRLITTHDDKGKAVFASDVKDELPFEELPDGARFCLGYATNSVPADLNDDQDVRTYEKYLDNKPGVMIPNGTVCRVVDMRPGATSPMHRTVSLDYGVVLEGQVVLVLDSGEERLLQRGDIAVQRGTNHAWRNNSSKDWARMLYVLHEAEPICIGGKELDEDYGGIPGVKPSKGTHVLGFVAAA</sequence>
<dbReference type="AlphaFoldDB" id="A0A074XGU1"/>
<dbReference type="Gene3D" id="2.20.70.150">
    <property type="match status" value="1"/>
</dbReference>
<organism evidence="2 3">
    <name type="scientific">Aureobasidium pullulans EXF-150</name>
    <dbReference type="NCBI Taxonomy" id="1043002"/>
    <lineage>
        <taxon>Eukaryota</taxon>
        <taxon>Fungi</taxon>
        <taxon>Dikarya</taxon>
        <taxon>Ascomycota</taxon>
        <taxon>Pezizomycotina</taxon>
        <taxon>Dothideomycetes</taxon>
        <taxon>Dothideomycetidae</taxon>
        <taxon>Dothideales</taxon>
        <taxon>Saccotheciaceae</taxon>
        <taxon>Aureobasidium</taxon>
    </lineage>
</organism>